<evidence type="ECO:0000313" key="2">
    <source>
        <dbReference type="EMBL" id="KAF2000513.1"/>
    </source>
</evidence>
<dbReference type="Proteomes" id="UP000799779">
    <property type="component" value="Unassembled WGS sequence"/>
</dbReference>
<reference evidence="2" key="1">
    <citation type="journal article" date="2020" name="Stud. Mycol.">
        <title>101 Dothideomycetes genomes: a test case for predicting lifestyles and emergence of pathogens.</title>
        <authorList>
            <person name="Haridas S."/>
            <person name="Albert R."/>
            <person name="Binder M."/>
            <person name="Bloem J."/>
            <person name="Labutti K."/>
            <person name="Salamov A."/>
            <person name="Andreopoulos B."/>
            <person name="Baker S."/>
            <person name="Barry K."/>
            <person name="Bills G."/>
            <person name="Bluhm B."/>
            <person name="Cannon C."/>
            <person name="Castanera R."/>
            <person name="Culley D."/>
            <person name="Daum C."/>
            <person name="Ezra D."/>
            <person name="Gonzalez J."/>
            <person name="Henrissat B."/>
            <person name="Kuo A."/>
            <person name="Liang C."/>
            <person name="Lipzen A."/>
            <person name="Lutzoni F."/>
            <person name="Magnuson J."/>
            <person name="Mondo S."/>
            <person name="Nolan M."/>
            <person name="Ohm R."/>
            <person name="Pangilinan J."/>
            <person name="Park H.-J."/>
            <person name="Ramirez L."/>
            <person name="Alfaro M."/>
            <person name="Sun H."/>
            <person name="Tritt A."/>
            <person name="Yoshinaga Y."/>
            <person name="Zwiers L.-H."/>
            <person name="Turgeon B."/>
            <person name="Goodwin S."/>
            <person name="Spatafora J."/>
            <person name="Crous P."/>
            <person name="Grigoriev I."/>
        </authorList>
    </citation>
    <scope>NUCLEOTIDE SEQUENCE</scope>
    <source>
        <strain evidence="2">CBS 123094</strain>
    </source>
</reference>
<sequence>MPLTLPRTPLASLVCPSTPFLAPRLLRPTAAPAAWASTRTGHQRPAYATHAQATPTTSAYKKVLKGQKRRDERKAAAKARVVAKQLGGEGAPLLGQLRAALHARDYGQVVSLYPAIVQEQVPIAPRDTAQIAGLMHARLRHASVTERSSMLPLVDRFVHDIREGRLPPHHAANVHLLGIFKECGEYERGYLFWTWLAERDDTHLNAAVFGAAIELLAYRGKNIGLPALEAIYTHALKRFPGTFAEYHLSPDAIVPDRTQAVRIPGISITLLQGIITARLLFRDWRNAYLGLDTALRLYPAQVPPRIFEVFMVERPLSEAYTVFLLACRSGVTLNATHLTTLLNELLKAMKPMTSLKDRIDVLKRMANALYAFQEARGTLSHHHIGGFINAFGFLLPETPIEEEAVADEAALKNIIALRAHKTLADILLAGMLPMPQHITAVMNVAGNYKSRKLFDTLMEEAQTLNVSFGPVTNRIALTNAGKLQARGWVEHFWALIASDAESSGTIISREDWLTLARACRRAGLKAYFDEQLFTFQHAIDSKSREDAQLSWETPMYTRTTSITLMSLEDLENEMEQLQIQLENISVVLMSGQPLDLRKTPFDMFVDPLRRSIGPVSALKTVYDELTTDPHQPPPPSGTNTPTISVSPTGIPLDELRFKNWVVVIELMSEAEETHKSFQRRINEALANMRSVAKRGEKLFNRREEQEQDHPEQSLDDLRITIKRLRSGQSTSAGSSQQGPSISVHQSTPAAIQPTIRTTSSSSIFQPPSCTLVSGSRGYSTFGAKQDPNTHLPVIRRLETDKEVAFTPRERKFPTARPKTLRIIKWKTNNKRVLREDRDPDMSPMSRKVIKDNKPDDYIKKPISRPLIRRHVSFEGTGNPALEPNVENAFRKTKIEPGHEAVVKKTLGPKKDTFGRIVREEDGGMPVKQDRIPTLEYYVGLKSDHGAPAPSSYSLSQRPLKLGRKEKILEPVGGAYGPDVARWVLRQQKAGDLKEGEEKE</sequence>
<dbReference type="AlphaFoldDB" id="A0A6A5WF33"/>
<evidence type="ECO:0000256" key="1">
    <source>
        <dbReference type="SAM" id="MobiDB-lite"/>
    </source>
</evidence>
<accession>A0A6A5WF33</accession>
<feature type="compositionally biased region" description="Low complexity" evidence="1">
    <location>
        <begin position="726"/>
        <end position="740"/>
    </location>
</feature>
<keyword evidence="3" id="KW-1185">Reference proteome</keyword>
<proteinExistence type="predicted"/>
<organism evidence="2 3">
    <name type="scientific">Amniculicola lignicola CBS 123094</name>
    <dbReference type="NCBI Taxonomy" id="1392246"/>
    <lineage>
        <taxon>Eukaryota</taxon>
        <taxon>Fungi</taxon>
        <taxon>Dikarya</taxon>
        <taxon>Ascomycota</taxon>
        <taxon>Pezizomycotina</taxon>
        <taxon>Dothideomycetes</taxon>
        <taxon>Pleosporomycetidae</taxon>
        <taxon>Pleosporales</taxon>
        <taxon>Amniculicolaceae</taxon>
        <taxon>Amniculicola</taxon>
    </lineage>
</organism>
<feature type="compositionally biased region" description="Polar residues" evidence="1">
    <location>
        <begin position="742"/>
        <end position="766"/>
    </location>
</feature>
<evidence type="ECO:0000313" key="3">
    <source>
        <dbReference type="Proteomes" id="UP000799779"/>
    </source>
</evidence>
<dbReference type="EMBL" id="ML977588">
    <property type="protein sequence ID" value="KAF2000513.1"/>
    <property type="molecule type" value="Genomic_DNA"/>
</dbReference>
<protein>
    <submittedName>
        <fullName evidence="2">Uncharacterized protein</fullName>
    </submittedName>
</protein>
<feature type="region of interest" description="Disordered" evidence="1">
    <location>
        <begin position="726"/>
        <end position="766"/>
    </location>
</feature>
<dbReference type="OrthoDB" id="185373at2759"/>
<gene>
    <name evidence="2" type="ORF">P154DRAFT_522411</name>
</gene>
<name>A0A6A5WF33_9PLEO</name>